<evidence type="ECO:0000259" key="12">
    <source>
        <dbReference type="Pfam" id="PF01582"/>
    </source>
</evidence>
<dbReference type="InterPro" id="IPR000157">
    <property type="entry name" value="TIR_dom"/>
</dbReference>
<dbReference type="Gene3D" id="3.40.50.10140">
    <property type="entry name" value="Toll/interleukin-1 receptor homology (TIR) domain"/>
    <property type="match status" value="1"/>
</dbReference>
<dbReference type="Pfam" id="PF23286">
    <property type="entry name" value="LRR_13"/>
    <property type="match status" value="1"/>
</dbReference>
<evidence type="ECO:0000256" key="4">
    <source>
        <dbReference type="ARBA" id="ARBA00022737"/>
    </source>
</evidence>
<dbReference type="AlphaFoldDB" id="A0A9J6AY95"/>
<evidence type="ECO:0000256" key="3">
    <source>
        <dbReference type="ARBA" id="ARBA00022614"/>
    </source>
</evidence>
<dbReference type="InterPro" id="IPR058192">
    <property type="entry name" value="WHD_ROQ1-like"/>
</dbReference>
<keyword evidence="17" id="KW-1185">Reference proteome</keyword>
<sequence length="934" mass="107428">MECMKNENEKTMIPVFYGVDATNVQYQSKSFAEAFAKHELKYKHDDEGMQKVQIWRTALTAAANLKGYVFPNGVDSDCIERIVDDISSKCKTLVSYSHKVVGIDTQIEKVESLLEMEIDDVRIVWICGMGGVSKTTIANAIYNKLSSSKFKDACFLEDIKETKHKMYSLQNILLSKLLGEKENCVNNKEGRSLMARRLRFKKVLLVLNDIDQRDQLDYLAGDLRWFGKGSRIIATSRDKCLIRNSVLHEVETLLDRDAIKLFNQYAFMENVPDECFEYLTLEIVSHAKGHPLALKVWGSLLYKKDIIVWRSALDRIRENSGSEIIENLKISCDGLEPNEQEIFLDIACFFRGKEKEKVMQILESCDFPAEYGLRVLIDKSLVFISDHNKIQMHDLIQDMGQYIVKMQKHPGERSTLWKIEDVKEVMVDNTGTMAVEGICFTFIQKLCFSKEAMKNMKRPRILHICSFITPIDRGDVLYDSNCHDGSIEYLPNNLCWFVWHEFPWKSLPENFEPQRLVHLDLQWSSLHDLWTERKVFLLSLRKLDVSYSKSLMRTPDFTGMPNLEYLNLRRCTSLKEVPHSLGCSIKLIELDLYHCEKLEWFPCVNVESLKYLDLVGCSSLEKFPEILGKMKLELEIRMGLTWIRELPSYVIQHQARLRVLALSDMKNLVALPSSICKLKVLMKLDVSYCSKLESLPEEIGDLEKLEEFHASHTLISHPPSSIICLNKLKFLTFAKKELEDGVYFVFPQNILSSQHDISASDSLSLRLFTSRTLTIPTWFHRRGTGKSGLVNLPENLYVADNFLGFAVCYTGRLMYVTMTTHLIPLCYGVKLWMTLKLDLLEPDSNSLVCEYSPDSVIHFFFIPFAGLWDTSKANGKTPNDCGRIMLSFSGDIRDYGFRLLYKDLCIGARKSKYDDSTVTNEASCSSSKKQRSHF</sequence>
<evidence type="ECO:0000256" key="10">
    <source>
        <dbReference type="ARBA" id="ARBA00047304"/>
    </source>
</evidence>
<dbReference type="Pfam" id="PF00931">
    <property type="entry name" value="NB-ARC"/>
    <property type="match status" value="1"/>
</dbReference>
<dbReference type="GO" id="GO:0007165">
    <property type="term" value="P:signal transduction"/>
    <property type="evidence" value="ECO:0007669"/>
    <property type="project" value="InterPro"/>
</dbReference>
<comment type="catalytic activity">
    <reaction evidence="10">
        <text>NAD(+) + H2O = ADP-D-ribose + nicotinamide + H(+)</text>
        <dbReference type="Rhea" id="RHEA:16301"/>
        <dbReference type="ChEBI" id="CHEBI:15377"/>
        <dbReference type="ChEBI" id="CHEBI:15378"/>
        <dbReference type="ChEBI" id="CHEBI:17154"/>
        <dbReference type="ChEBI" id="CHEBI:57540"/>
        <dbReference type="ChEBI" id="CHEBI:57967"/>
        <dbReference type="EC" id="3.2.2.6"/>
    </reaction>
    <physiologicalReaction direction="left-to-right" evidence="10">
        <dbReference type="Rhea" id="RHEA:16302"/>
    </physiologicalReaction>
</comment>
<feature type="domain" description="NB-ARC" evidence="11">
    <location>
        <begin position="104"/>
        <end position="270"/>
    </location>
</feature>
<dbReference type="InterPro" id="IPR027417">
    <property type="entry name" value="P-loop_NTPase"/>
</dbReference>
<dbReference type="InterPro" id="IPR045344">
    <property type="entry name" value="C-JID"/>
</dbReference>
<feature type="domain" description="Disease resistance protein Roq1-like winged-helix" evidence="14">
    <location>
        <begin position="337"/>
        <end position="407"/>
    </location>
</feature>
<feature type="domain" description="Disease resistance protein RPS4B/Roq1-like leucine-rich repeats" evidence="15">
    <location>
        <begin position="607"/>
        <end position="693"/>
    </location>
</feature>
<dbReference type="InterPro" id="IPR058546">
    <property type="entry name" value="RPS4B/Roq1-like_LRR"/>
</dbReference>
<gene>
    <name evidence="16" type="ORF">H5410_001203</name>
</gene>
<organism evidence="16 17">
    <name type="scientific">Solanum commersonii</name>
    <name type="common">Commerson's wild potato</name>
    <name type="synonym">Commerson's nightshade</name>
    <dbReference type="NCBI Taxonomy" id="4109"/>
    <lineage>
        <taxon>Eukaryota</taxon>
        <taxon>Viridiplantae</taxon>
        <taxon>Streptophyta</taxon>
        <taxon>Embryophyta</taxon>
        <taxon>Tracheophyta</taxon>
        <taxon>Spermatophyta</taxon>
        <taxon>Magnoliopsida</taxon>
        <taxon>eudicotyledons</taxon>
        <taxon>Gunneridae</taxon>
        <taxon>Pentapetalae</taxon>
        <taxon>asterids</taxon>
        <taxon>lamiids</taxon>
        <taxon>Solanales</taxon>
        <taxon>Solanaceae</taxon>
        <taxon>Solanoideae</taxon>
        <taxon>Solaneae</taxon>
        <taxon>Solanum</taxon>
    </lineage>
</organism>
<evidence type="ECO:0000259" key="13">
    <source>
        <dbReference type="Pfam" id="PF20160"/>
    </source>
</evidence>
<dbReference type="SUPFAM" id="SSF52058">
    <property type="entry name" value="L domain-like"/>
    <property type="match status" value="1"/>
</dbReference>
<feature type="domain" description="TIR" evidence="12">
    <location>
        <begin position="1"/>
        <end position="96"/>
    </location>
</feature>
<evidence type="ECO:0000259" key="15">
    <source>
        <dbReference type="Pfam" id="PF23286"/>
    </source>
</evidence>
<dbReference type="Pfam" id="PF23282">
    <property type="entry name" value="WHD_ROQ1"/>
    <property type="match status" value="1"/>
</dbReference>
<dbReference type="InterPro" id="IPR044974">
    <property type="entry name" value="Disease_R_plants"/>
</dbReference>
<keyword evidence="8" id="KW-0175">Coiled coil</keyword>
<dbReference type="Pfam" id="PF20160">
    <property type="entry name" value="C-JID"/>
    <property type="match status" value="1"/>
</dbReference>
<evidence type="ECO:0000256" key="5">
    <source>
        <dbReference type="ARBA" id="ARBA00022801"/>
    </source>
</evidence>
<dbReference type="EMBL" id="JACXVP010000001">
    <property type="protein sequence ID" value="KAG5629486.1"/>
    <property type="molecule type" value="Genomic_DNA"/>
</dbReference>
<keyword evidence="9" id="KW-0472">Membrane</keyword>
<dbReference type="SUPFAM" id="SSF52540">
    <property type="entry name" value="P-loop containing nucleoside triphosphate hydrolases"/>
    <property type="match status" value="1"/>
</dbReference>
<dbReference type="InterPro" id="IPR032675">
    <property type="entry name" value="LRR_dom_sf"/>
</dbReference>
<proteinExistence type="predicted"/>
<keyword evidence="3" id="KW-0433">Leucine-rich repeat</keyword>
<evidence type="ECO:0000259" key="14">
    <source>
        <dbReference type="Pfam" id="PF23282"/>
    </source>
</evidence>
<accession>A0A9J6AY95</accession>
<keyword evidence="6" id="KW-0611">Plant defense</keyword>
<dbReference type="GO" id="GO:0016020">
    <property type="term" value="C:membrane"/>
    <property type="evidence" value="ECO:0007669"/>
    <property type="project" value="UniProtKB-SubCell"/>
</dbReference>
<dbReference type="GO" id="GO:0061809">
    <property type="term" value="F:NAD+ nucleosidase activity, cyclic ADP-ribose generating"/>
    <property type="evidence" value="ECO:0007669"/>
    <property type="project" value="UniProtKB-EC"/>
</dbReference>
<feature type="domain" description="C-JID" evidence="13">
    <location>
        <begin position="774"/>
        <end position="903"/>
    </location>
</feature>
<dbReference type="Gene3D" id="3.80.10.10">
    <property type="entry name" value="Ribonuclease Inhibitor"/>
    <property type="match status" value="2"/>
</dbReference>
<evidence type="ECO:0000313" key="17">
    <source>
        <dbReference type="Proteomes" id="UP000824120"/>
    </source>
</evidence>
<reference evidence="16 17" key="1">
    <citation type="submission" date="2020-09" db="EMBL/GenBank/DDBJ databases">
        <title>De no assembly of potato wild relative species, Solanum commersonii.</title>
        <authorList>
            <person name="Cho K."/>
        </authorList>
    </citation>
    <scope>NUCLEOTIDE SEQUENCE [LARGE SCALE GENOMIC DNA]</scope>
    <source>
        <strain evidence="16">LZ3.2</strain>
        <tissue evidence="16">Leaf</tissue>
    </source>
</reference>
<evidence type="ECO:0000256" key="7">
    <source>
        <dbReference type="ARBA" id="ARBA00023027"/>
    </source>
</evidence>
<name>A0A9J6AY95_SOLCO</name>
<dbReference type="EC" id="3.2.2.6" evidence="2"/>
<dbReference type="PRINTS" id="PR00364">
    <property type="entry name" value="DISEASERSIST"/>
</dbReference>
<dbReference type="Proteomes" id="UP000824120">
    <property type="component" value="Chromosome 1"/>
</dbReference>
<dbReference type="Gene3D" id="3.40.50.300">
    <property type="entry name" value="P-loop containing nucleotide triphosphate hydrolases"/>
    <property type="match status" value="1"/>
</dbReference>
<evidence type="ECO:0000256" key="8">
    <source>
        <dbReference type="ARBA" id="ARBA00023054"/>
    </source>
</evidence>
<comment type="caution">
    <text evidence="16">The sequence shown here is derived from an EMBL/GenBank/DDBJ whole genome shotgun (WGS) entry which is preliminary data.</text>
</comment>
<dbReference type="InterPro" id="IPR042197">
    <property type="entry name" value="Apaf_helical"/>
</dbReference>
<protein>
    <recommendedName>
        <fullName evidence="2">ADP-ribosyl cyclase/cyclic ADP-ribose hydrolase</fullName>
        <ecNumber evidence="2">3.2.2.6</ecNumber>
    </recommendedName>
</protein>
<evidence type="ECO:0000256" key="1">
    <source>
        <dbReference type="ARBA" id="ARBA00004170"/>
    </source>
</evidence>
<dbReference type="Pfam" id="PF01582">
    <property type="entry name" value="TIR"/>
    <property type="match status" value="1"/>
</dbReference>
<keyword evidence="4" id="KW-0677">Repeat</keyword>
<keyword evidence="7" id="KW-0520">NAD</keyword>
<keyword evidence="5" id="KW-0378">Hydrolase</keyword>
<dbReference type="InterPro" id="IPR035897">
    <property type="entry name" value="Toll_tir_struct_dom_sf"/>
</dbReference>
<dbReference type="InterPro" id="IPR002182">
    <property type="entry name" value="NB-ARC"/>
</dbReference>
<comment type="subcellular location">
    <subcellularLocation>
        <location evidence="1">Membrane</location>
        <topology evidence="1">Peripheral membrane protein</topology>
    </subcellularLocation>
</comment>
<dbReference type="PANTHER" id="PTHR11017">
    <property type="entry name" value="LEUCINE-RICH REPEAT-CONTAINING PROTEIN"/>
    <property type="match status" value="1"/>
</dbReference>
<dbReference type="SUPFAM" id="SSF52200">
    <property type="entry name" value="Toll/Interleukin receptor TIR domain"/>
    <property type="match status" value="1"/>
</dbReference>
<evidence type="ECO:0000259" key="11">
    <source>
        <dbReference type="Pfam" id="PF00931"/>
    </source>
</evidence>
<evidence type="ECO:0000256" key="2">
    <source>
        <dbReference type="ARBA" id="ARBA00011982"/>
    </source>
</evidence>
<dbReference type="GO" id="GO:0005524">
    <property type="term" value="F:ATP binding"/>
    <property type="evidence" value="ECO:0007669"/>
    <property type="project" value="UniProtKB-KW"/>
</dbReference>
<dbReference type="OrthoDB" id="1936883at2759"/>
<evidence type="ECO:0000256" key="6">
    <source>
        <dbReference type="ARBA" id="ARBA00022821"/>
    </source>
</evidence>
<dbReference type="GO" id="GO:0043531">
    <property type="term" value="F:ADP binding"/>
    <property type="evidence" value="ECO:0007669"/>
    <property type="project" value="InterPro"/>
</dbReference>
<evidence type="ECO:0000313" key="16">
    <source>
        <dbReference type="EMBL" id="KAG5629486.1"/>
    </source>
</evidence>
<dbReference type="PANTHER" id="PTHR11017:SF569">
    <property type="entry name" value="DISEASE RESISTANCE PROTEIN"/>
    <property type="match status" value="1"/>
</dbReference>
<dbReference type="Gene3D" id="1.10.8.430">
    <property type="entry name" value="Helical domain of apoptotic protease-activating factors"/>
    <property type="match status" value="1"/>
</dbReference>
<dbReference type="GO" id="GO:0006952">
    <property type="term" value="P:defense response"/>
    <property type="evidence" value="ECO:0007669"/>
    <property type="project" value="InterPro"/>
</dbReference>
<evidence type="ECO:0000256" key="9">
    <source>
        <dbReference type="ARBA" id="ARBA00023136"/>
    </source>
</evidence>